<dbReference type="EMBL" id="UHJL01000001">
    <property type="protein sequence ID" value="SUQ19980.1"/>
    <property type="molecule type" value="Genomic_DNA"/>
</dbReference>
<feature type="chain" id="PRO_5017069883" description="Lipoprotein" evidence="2">
    <location>
        <begin position="26"/>
        <end position="355"/>
    </location>
</feature>
<evidence type="ECO:0000256" key="2">
    <source>
        <dbReference type="SAM" id="SignalP"/>
    </source>
</evidence>
<feature type="region of interest" description="Disordered" evidence="1">
    <location>
        <begin position="24"/>
        <end position="50"/>
    </location>
</feature>
<feature type="compositionally biased region" description="Low complexity" evidence="1">
    <location>
        <begin position="30"/>
        <end position="50"/>
    </location>
</feature>
<organism evidence="3 4">
    <name type="scientific">Fibrobacter succinogenes</name>
    <name type="common">Bacteroides succinogenes</name>
    <dbReference type="NCBI Taxonomy" id="833"/>
    <lineage>
        <taxon>Bacteria</taxon>
        <taxon>Pseudomonadati</taxon>
        <taxon>Fibrobacterota</taxon>
        <taxon>Fibrobacteria</taxon>
        <taxon>Fibrobacterales</taxon>
        <taxon>Fibrobacteraceae</taxon>
        <taxon>Fibrobacter</taxon>
    </lineage>
</organism>
<accession>A0A380RWQ4</accession>
<proteinExistence type="predicted"/>
<evidence type="ECO:0000313" key="4">
    <source>
        <dbReference type="Proteomes" id="UP000255423"/>
    </source>
</evidence>
<dbReference type="RefSeq" id="WP_109572449.1">
    <property type="nucleotide sequence ID" value="NZ_UHJL01000001.1"/>
</dbReference>
<evidence type="ECO:0000256" key="1">
    <source>
        <dbReference type="SAM" id="MobiDB-lite"/>
    </source>
</evidence>
<gene>
    <name evidence="3" type="ORF">SAMN05661053_1229</name>
</gene>
<evidence type="ECO:0000313" key="3">
    <source>
        <dbReference type="EMBL" id="SUQ19980.1"/>
    </source>
</evidence>
<name>A0A380RWQ4_FIBSU</name>
<evidence type="ECO:0008006" key="5">
    <source>
        <dbReference type="Google" id="ProtNLM"/>
    </source>
</evidence>
<keyword evidence="2" id="KW-0732">Signal</keyword>
<dbReference type="AlphaFoldDB" id="A0A380RWQ4"/>
<sequence length="355" mass="39845">MKTSFKIYTVLCAAVACTISLTSCGSDSGSNATDDTTISSSNSNKASNNESRQKITYDTLALSIDKEAKLLNVSNDGAEEEYCVAEGDDFKWKTIKKKTYSGKIKYEFTGDTLILYEWLQESKVYQQHGAMLVGGKGGNIYGTWTIIPCTYDSEEEETYCDEDEEEGLIQSSFTISEDKFARKIAGIYLNKSLNYPTSNFRRLFNHYLSKGPGGDLPTANELFHESVYDDENSTFDGITIKELSASGETFISGGKTIIVNVLNFEDNFQNWKASVTISVDGKTCQNDYENYYDMTESLCDAKYSENYSLGTKTDKDGNEFKYVSQFRKNNHKEFLECLEPLTDPIIESIGKDKSY</sequence>
<feature type="signal peptide" evidence="2">
    <location>
        <begin position="1"/>
        <end position="25"/>
    </location>
</feature>
<protein>
    <recommendedName>
        <fullName evidence="5">Lipoprotein</fullName>
    </recommendedName>
</protein>
<dbReference type="Proteomes" id="UP000255423">
    <property type="component" value="Unassembled WGS sequence"/>
</dbReference>
<dbReference type="PROSITE" id="PS51257">
    <property type="entry name" value="PROKAR_LIPOPROTEIN"/>
    <property type="match status" value="1"/>
</dbReference>
<reference evidence="3 4" key="1">
    <citation type="submission" date="2017-08" db="EMBL/GenBank/DDBJ databases">
        <authorList>
            <person name="de Groot N.N."/>
        </authorList>
    </citation>
    <scope>NUCLEOTIDE SEQUENCE [LARGE SCALE GENOMIC DNA]</scope>
    <source>
        <strain evidence="3 4">HM2</strain>
    </source>
</reference>